<evidence type="ECO:0000256" key="4">
    <source>
        <dbReference type="ARBA" id="ARBA00023125"/>
    </source>
</evidence>
<sequence length="1046" mass="118579">MPVTNLSAEEKIRILTLMEEKVPLVEIVRRTGRGIATLHRLKAAARHLPPGQLPASKPRTGRPRKTTPDTDTLLRRDVLRSSRKSAAELKKAHPDLLGNVSERTIQHRLQNLNLPSGRKKRLSFSHKYKHRTVEQRSKDIDRTSLAQIRLREGVVPCIFDLKEKTSKTRKCARERDHTPPTVSGEPPSSVVPLTTDTVRQKVNFRWPNPRTLEKPHHSRDAQAAALLTINMVSTNSTVSVRGCGCCIYPAVIGYSAMPTSCIAFGCNERANKKSNPSITFHQLPKDPSRRQKWLLALRRHNYTPGKQARLCSKHFAPEDFDRTSLSCVRIRENAAPSIFEAFPAHLQIKTNTQNKKLPRTRTVCEPSPPEAAASTLTVAENHLEANLTNSPSKVMKRKLEEKLVKSRKTRRLKKTTVDLCSVTRVLKVKNLITGTCFKPIKEAEIYAVLQGSDPEYSDEDSIFEKTNDSDDEDDDFKRSDDEGEFMHSDKDEKYEEYLSNLESEIDSEASDDSATSSSTSPHKKRRLATDMEDLQFTYTEPLLQGDIGLRWSNKPVMETVPKPNRDIVNGIRSGPDGLATIADTPEQCLELFLDLDMINEIVIHTNSAISAISEKVSTKNATVEETSVDEIKALIGILIFSGCRRDNHLSTAEMWNTQVGSPLYQAAMSERRFSFLLECLCFDEAATRRERSKTDKLAPIRQLWNEFLTKCQKSYVPGETLTVGEQLLPFHGQCGFCVNFANKPAKYGIKLSVICDAKSKYMLNAIPYLRKDDYTPACQGLELRHITKELCKPYFNTWRNVTTESCFTSIPLSMDLLNNCGLTSVGDLRLNRPHIPPNMTRKDGRKENSSVFCFAEGLTMVSYMPYPQKLVVHLSTMHTQPTIDKNKRPEIINYYNRKKSAVDKFDQMTKQYSCSRKTNRWHLCMFYFIINAATINAWVISNNNKKTQQEVEQARGQFMQDLALRLVTPWAQKRIDSGNLGRRLQWTKKDMVKINVPKQSVPPSLPIAKRCGSCTGEEERKSQSVCIACYEPVCDLHSYITCLNCQ</sequence>
<feature type="compositionally biased region" description="Basic and acidic residues" evidence="6">
    <location>
        <begin position="475"/>
        <end position="496"/>
    </location>
</feature>
<dbReference type="Gene3D" id="6.20.210.20">
    <property type="entry name" value="THAP domain"/>
    <property type="match status" value="1"/>
</dbReference>
<accession>A0A8J5NDL6</accession>
<dbReference type="InterPro" id="IPR038441">
    <property type="entry name" value="THAP_Znf_sf"/>
</dbReference>
<feature type="compositionally biased region" description="Basic and acidic residues" evidence="6">
    <location>
        <begin position="169"/>
        <end position="178"/>
    </location>
</feature>
<dbReference type="EMBL" id="JAHLQT010001931">
    <property type="protein sequence ID" value="KAG7177743.1"/>
    <property type="molecule type" value="Genomic_DNA"/>
</dbReference>
<dbReference type="GO" id="GO:0003677">
    <property type="term" value="F:DNA binding"/>
    <property type="evidence" value="ECO:0007669"/>
    <property type="project" value="UniProtKB-UniRule"/>
</dbReference>
<evidence type="ECO:0000256" key="2">
    <source>
        <dbReference type="ARBA" id="ARBA00022771"/>
    </source>
</evidence>
<dbReference type="PANTHER" id="PTHR46599">
    <property type="entry name" value="PIGGYBAC TRANSPOSABLE ELEMENT-DERIVED PROTEIN 4"/>
    <property type="match status" value="1"/>
</dbReference>
<keyword evidence="3" id="KW-0862">Zinc</keyword>
<dbReference type="SMART" id="SM00692">
    <property type="entry name" value="DM3"/>
    <property type="match status" value="1"/>
</dbReference>
<dbReference type="InterPro" id="IPR006612">
    <property type="entry name" value="THAP_Znf"/>
</dbReference>
<dbReference type="SMART" id="SM00980">
    <property type="entry name" value="THAP"/>
    <property type="match status" value="1"/>
</dbReference>
<protein>
    <submittedName>
        <fullName evidence="8">PiggyBac transposable element-derived protein 4-like 6</fullName>
    </submittedName>
</protein>
<evidence type="ECO:0000313" key="9">
    <source>
        <dbReference type="Proteomes" id="UP000747542"/>
    </source>
</evidence>
<feature type="region of interest" description="Disordered" evidence="6">
    <location>
        <begin position="44"/>
        <end position="71"/>
    </location>
</feature>
<evidence type="ECO:0000259" key="7">
    <source>
        <dbReference type="PROSITE" id="PS50950"/>
    </source>
</evidence>
<dbReference type="InterPro" id="IPR029526">
    <property type="entry name" value="PGBD"/>
</dbReference>
<dbReference type="Pfam" id="PF13843">
    <property type="entry name" value="DDE_Tnp_1_7"/>
    <property type="match status" value="1"/>
</dbReference>
<reference evidence="8" key="1">
    <citation type="journal article" date="2021" name="Sci. Adv.">
        <title>The American lobster genome reveals insights on longevity, neural, and immune adaptations.</title>
        <authorList>
            <person name="Polinski J.M."/>
            <person name="Zimin A.V."/>
            <person name="Clark K.F."/>
            <person name="Kohn A.B."/>
            <person name="Sadowski N."/>
            <person name="Timp W."/>
            <person name="Ptitsyn A."/>
            <person name="Khanna P."/>
            <person name="Romanova D.Y."/>
            <person name="Williams P."/>
            <person name="Greenwood S.J."/>
            <person name="Moroz L.L."/>
            <person name="Walt D.R."/>
            <person name="Bodnar A.G."/>
        </authorList>
    </citation>
    <scope>NUCLEOTIDE SEQUENCE</scope>
    <source>
        <strain evidence="8">GMGI-L3</strain>
    </source>
</reference>
<feature type="region of interest" description="Disordered" evidence="6">
    <location>
        <begin position="454"/>
        <end position="528"/>
    </location>
</feature>
<comment type="caution">
    <text evidence="8">The sequence shown here is derived from an EMBL/GenBank/DDBJ whole genome shotgun (WGS) entry which is preliminary data.</text>
</comment>
<dbReference type="SUPFAM" id="SSF57716">
    <property type="entry name" value="Glucocorticoid receptor-like (DNA-binding domain)"/>
    <property type="match status" value="1"/>
</dbReference>
<evidence type="ECO:0000256" key="3">
    <source>
        <dbReference type="ARBA" id="ARBA00022833"/>
    </source>
</evidence>
<dbReference type="Pfam" id="PF05485">
    <property type="entry name" value="THAP"/>
    <property type="match status" value="1"/>
</dbReference>
<keyword evidence="2 5" id="KW-0863">Zinc-finger</keyword>
<keyword evidence="1" id="KW-0479">Metal-binding</keyword>
<name>A0A8J5NDL6_HOMAM</name>
<feature type="region of interest" description="Disordered" evidence="6">
    <location>
        <begin position="169"/>
        <end position="192"/>
    </location>
</feature>
<gene>
    <name evidence="8" type="primary">PGBD4-L6</name>
    <name evidence="8" type="ORF">Hamer_G008414</name>
</gene>
<dbReference type="GO" id="GO:0008270">
    <property type="term" value="F:zinc ion binding"/>
    <property type="evidence" value="ECO:0007669"/>
    <property type="project" value="UniProtKB-KW"/>
</dbReference>
<dbReference type="Proteomes" id="UP000747542">
    <property type="component" value="Unassembled WGS sequence"/>
</dbReference>
<proteinExistence type="predicted"/>
<evidence type="ECO:0000313" key="8">
    <source>
        <dbReference type="EMBL" id="KAG7177743.1"/>
    </source>
</evidence>
<evidence type="ECO:0000256" key="1">
    <source>
        <dbReference type="ARBA" id="ARBA00022723"/>
    </source>
</evidence>
<feature type="domain" description="THAP-type" evidence="7">
    <location>
        <begin position="257"/>
        <end position="339"/>
    </location>
</feature>
<dbReference type="PROSITE" id="PS50950">
    <property type="entry name" value="ZF_THAP"/>
    <property type="match status" value="1"/>
</dbReference>
<organism evidence="8 9">
    <name type="scientific">Homarus americanus</name>
    <name type="common">American lobster</name>
    <dbReference type="NCBI Taxonomy" id="6706"/>
    <lineage>
        <taxon>Eukaryota</taxon>
        <taxon>Metazoa</taxon>
        <taxon>Ecdysozoa</taxon>
        <taxon>Arthropoda</taxon>
        <taxon>Crustacea</taxon>
        <taxon>Multicrustacea</taxon>
        <taxon>Malacostraca</taxon>
        <taxon>Eumalacostraca</taxon>
        <taxon>Eucarida</taxon>
        <taxon>Decapoda</taxon>
        <taxon>Pleocyemata</taxon>
        <taxon>Astacidea</taxon>
        <taxon>Nephropoidea</taxon>
        <taxon>Nephropidae</taxon>
        <taxon>Homarus</taxon>
    </lineage>
</organism>
<keyword evidence="9" id="KW-1185">Reference proteome</keyword>
<keyword evidence="4 5" id="KW-0238">DNA-binding</keyword>
<evidence type="ECO:0000256" key="5">
    <source>
        <dbReference type="PROSITE-ProRule" id="PRU00309"/>
    </source>
</evidence>
<dbReference type="PANTHER" id="PTHR46599:SF6">
    <property type="entry name" value="DUAL SPECIFICITY PHOSPHATASE 26"/>
    <property type="match status" value="1"/>
</dbReference>
<evidence type="ECO:0000256" key="6">
    <source>
        <dbReference type="SAM" id="MobiDB-lite"/>
    </source>
</evidence>
<dbReference type="AlphaFoldDB" id="A0A8J5NDL6"/>